<dbReference type="PROSITE" id="PS50111">
    <property type="entry name" value="CHEMOTAXIS_TRANSDUC_2"/>
    <property type="match status" value="1"/>
</dbReference>
<gene>
    <name evidence="5" type="ORF">FB4_1865</name>
</gene>
<evidence type="ECO:0000313" key="5">
    <source>
        <dbReference type="EMBL" id="EIW21013.1"/>
    </source>
</evidence>
<evidence type="ECO:0000259" key="4">
    <source>
        <dbReference type="PROSITE" id="PS50111"/>
    </source>
</evidence>
<dbReference type="Pfam" id="PF00015">
    <property type="entry name" value="MCPsignal"/>
    <property type="match status" value="1"/>
</dbReference>
<organism evidence="5 6">
    <name type="scientific">Pelosinus fermentans B4</name>
    <dbReference type="NCBI Taxonomy" id="1149862"/>
    <lineage>
        <taxon>Bacteria</taxon>
        <taxon>Bacillati</taxon>
        <taxon>Bacillota</taxon>
        <taxon>Negativicutes</taxon>
        <taxon>Selenomonadales</taxon>
        <taxon>Sporomusaceae</taxon>
        <taxon>Pelosinus</taxon>
    </lineage>
</organism>
<dbReference type="AlphaFoldDB" id="I8RL13"/>
<proteinExistence type="predicted"/>
<dbReference type="PANTHER" id="PTHR32089">
    <property type="entry name" value="METHYL-ACCEPTING CHEMOTAXIS PROTEIN MCPB"/>
    <property type="match status" value="1"/>
</dbReference>
<dbReference type="GO" id="GO:0007165">
    <property type="term" value="P:signal transduction"/>
    <property type="evidence" value="ECO:0007669"/>
    <property type="project" value="UniProtKB-KW"/>
</dbReference>
<comment type="caution">
    <text evidence="5">The sequence shown here is derived from an EMBL/GenBank/DDBJ whole genome shotgun (WGS) entry which is preliminary data.</text>
</comment>
<dbReference type="PANTHER" id="PTHR32089:SF112">
    <property type="entry name" value="LYSOZYME-LIKE PROTEIN-RELATED"/>
    <property type="match status" value="1"/>
</dbReference>
<dbReference type="Gene3D" id="1.10.287.950">
    <property type="entry name" value="Methyl-accepting chemotaxis protein"/>
    <property type="match status" value="1"/>
</dbReference>
<keyword evidence="6" id="KW-1185">Reference proteome</keyword>
<accession>I8RL13</accession>
<keyword evidence="1 2" id="KW-0807">Transducer</keyword>
<evidence type="ECO:0000256" key="3">
    <source>
        <dbReference type="SAM" id="Coils"/>
    </source>
</evidence>
<dbReference type="RefSeq" id="WP_007930380.1">
    <property type="nucleotide sequence ID" value="NZ_AKVJ01000002.1"/>
</dbReference>
<dbReference type="SUPFAM" id="SSF58104">
    <property type="entry name" value="Methyl-accepting chemotaxis protein (MCP) signaling domain"/>
    <property type="match status" value="1"/>
</dbReference>
<evidence type="ECO:0000256" key="1">
    <source>
        <dbReference type="ARBA" id="ARBA00023224"/>
    </source>
</evidence>
<feature type="domain" description="Methyl-accepting transducer" evidence="4">
    <location>
        <begin position="193"/>
        <end position="395"/>
    </location>
</feature>
<name>I8RL13_9FIRM</name>
<dbReference type="Proteomes" id="UP000004324">
    <property type="component" value="Unassembled WGS sequence"/>
</dbReference>
<dbReference type="PATRIC" id="fig|1149862.3.peg.141"/>
<dbReference type="InterPro" id="IPR004089">
    <property type="entry name" value="MCPsignal_dom"/>
</dbReference>
<evidence type="ECO:0000256" key="2">
    <source>
        <dbReference type="PROSITE-ProRule" id="PRU00284"/>
    </source>
</evidence>
<keyword evidence="3" id="KW-0175">Coiled coil</keyword>
<dbReference type="GO" id="GO:0016020">
    <property type="term" value="C:membrane"/>
    <property type="evidence" value="ECO:0007669"/>
    <property type="project" value="InterPro"/>
</dbReference>
<evidence type="ECO:0000313" key="6">
    <source>
        <dbReference type="Proteomes" id="UP000004324"/>
    </source>
</evidence>
<dbReference type="OrthoDB" id="1808874at2"/>
<protein>
    <submittedName>
        <fullName evidence="5">Chemotaxis sensory transducer</fullName>
    </submittedName>
</protein>
<reference evidence="5 6" key="1">
    <citation type="journal article" date="2012" name="J. Bacteriol.">
        <title>Draft Genome Sequences for Two Metal-Reducing Pelosinus fermentans Strains Isolated from a Cr(VI)-Contaminated Site and for Type Strain R7.</title>
        <authorList>
            <person name="Brown S.D."/>
            <person name="Podar M."/>
            <person name="Klingeman D.M."/>
            <person name="Johnson C.M."/>
            <person name="Yang Z.K."/>
            <person name="Utturkar S.M."/>
            <person name="Land M.L."/>
            <person name="Mosher J.J."/>
            <person name="Hurt R.A.Jr."/>
            <person name="Phelps T.J."/>
            <person name="Palumbo A.V."/>
            <person name="Arkin A.P."/>
            <person name="Hazen T.C."/>
            <person name="Elias D.A."/>
        </authorList>
    </citation>
    <scope>NUCLEOTIDE SEQUENCE [LARGE SCALE GENOMIC DNA]</scope>
    <source>
        <strain evidence="5 6">B4</strain>
    </source>
</reference>
<dbReference type="EMBL" id="AKVJ01000002">
    <property type="protein sequence ID" value="EIW21013.1"/>
    <property type="molecule type" value="Genomic_DNA"/>
</dbReference>
<dbReference type="SMART" id="SM00283">
    <property type="entry name" value="MA"/>
    <property type="match status" value="1"/>
</dbReference>
<sequence>MQEKIFFIGTARGKFSAQEVHDAVVRVLGENAVGHVCLTTELPSNLDHVDLVVCVATMKEKVAERVPREKIVGIDLVPTTDFFSRVARIPAGETAYLFSDSINYANWLITRCKENYIEHVNMEIIQTAALSEQEVEEKLKGAKYIIGVENTVGQNGVMRRKFGTYIRKDAVIIGALRTASLESACELMQWAVSKDHRQMLENFTDKMQQLYGNLSEITNISNHLKKVFRQESEHFSQINEDMSNEKERLRTLKDLAQNLLEATQNIGDVTGAIKHISAQTNLLALNATIEAARVGEQGRGFAVVAREIGKLAGESKTSTEKIHSSIQEVIGFVNKIAPTLEELAQVIDYNQNVFMQASNKSKEEEMSIGKIHSALEAIKDMGGELNKDMKAMAYK</sequence>
<feature type="coiled-coil region" evidence="3">
    <location>
        <begin position="235"/>
        <end position="262"/>
    </location>
</feature>